<accession>A0A1A9GHL9</accession>
<dbReference type="PANTHER" id="PTHR48081">
    <property type="entry name" value="AB HYDROLASE SUPERFAMILY PROTEIN C4A8.06C"/>
    <property type="match status" value="1"/>
</dbReference>
<dbReference type="PROSITE" id="PS01174">
    <property type="entry name" value="LIPASE_GDXG_SER"/>
    <property type="match status" value="1"/>
</dbReference>
<evidence type="ECO:0000256" key="1">
    <source>
        <dbReference type="ARBA" id="ARBA00010515"/>
    </source>
</evidence>
<dbReference type="InterPro" id="IPR013094">
    <property type="entry name" value="AB_hydrolase_3"/>
</dbReference>
<dbReference type="Pfam" id="PF07859">
    <property type="entry name" value="Abhydrolase_3"/>
    <property type="match status" value="1"/>
</dbReference>
<dbReference type="RefSeq" id="WP_068106369.1">
    <property type="nucleotide sequence ID" value="NZ_CP015079.1"/>
</dbReference>
<dbReference type="SUPFAM" id="SSF53474">
    <property type="entry name" value="alpha/beta-Hydrolases"/>
    <property type="match status" value="1"/>
</dbReference>
<evidence type="ECO:0000313" key="6">
    <source>
        <dbReference type="Proteomes" id="UP000077868"/>
    </source>
</evidence>
<evidence type="ECO:0000256" key="3">
    <source>
        <dbReference type="PROSITE-ProRule" id="PRU10038"/>
    </source>
</evidence>
<keyword evidence="2 5" id="KW-0378">Hydrolase</keyword>
<dbReference type="Proteomes" id="UP000077868">
    <property type="component" value="Chromosome"/>
</dbReference>
<dbReference type="STRING" id="1300347.I601_0651"/>
<evidence type="ECO:0000259" key="4">
    <source>
        <dbReference type="Pfam" id="PF07859"/>
    </source>
</evidence>
<dbReference type="InterPro" id="IPR029058">
    <property type="entry name" value="AB_hydrolase_fold"/>
</dbReference>
<proteinExistence type="inferred from homology"/>
<name>A0A1A9GHL9_9ACTN</name>
<reference evidence="5 6" key="1">
    <citation type="submission" date="2016-03" db="EMBL/GenBank/DDBJ databases">
        <title>Complete genome sequence of a soil Actinobacterium, Nocardioides dokdonensis FR1436.</title>
        <authorList>
            <person name="Kwon S.-K."/>
            <person name="Kim K."/>
            <person name="Kim J.F."/>
        </authorList>
    </citation>
    <scope>NUCLEOTIDE SEQUENCE [LARGE SCALE GENOMIC DNA]</scope>
    <source>
        <strain evidence="5 6">FR1436</strain>
    </source>
</reference>
<dbReference type="EC" id="3.1.1.1" evidence="5"/>
<dbReference type="InterPro" id="IPR033140">
    <property type="entry name" value="Lipase_GDXG_put_SER_AS"/>
</dbReference>
<evidence type="ECO:0000256" key="2">
    <source>
        <dbReference type="ARBA" id="ARBA00022801"/>
    </source>
</evidence>
<feature type="active site" evidence="3">
    <location>
        <position position="153"/>
    </location>
</feature>
<gene>
    <name evidence="5" type="primary">nlhH_3</name>
    <name evidence="5" type="ORF">I601_0651</name>
</gene>
<dbReference type="AlphaFoldDB" id="A0A1A9GHL9"/>
<keyword evidence="6" id="KW-1185">Reference proteome</keyword>
<dbReference type="GO" id="GO:0106435">
    <property type="term" value="F:carboxylesterase activity"/>
    <property type="evidence" value="ECO:0007669"/>
    <property type="project" value="UniProtKB-EC"/>
</dbReference>
<dbReference type="InterPro" id="IPR050300">
    <property type="entry name" value="GDXG_lipolytic_enzyme"/>
</dbReference>
<dbReference type="PANTHER" id="PTHR48081:SF8">
    <property type="entry name" value="ALPHA_BETA HYDROLASE FOLD-3 DOMAIN-CONTAINING PROTEIN-RELATED"/>
    <property type="match status" value="1"/>
</dbReference>
<dbReference type="EMBL" id="CP015079">
    <property type="protein sequence ID" value="ANH37103.1"/>
    <property type="molecule type" value="Genomic_DNA"/>
</dbReference>
<comment type="similarity">
    <text evidence="1">Belongs to the 'GDXG' lipolytic enzyme family.</text>
</comment>
<protein>
    <submittedName>
        <fullName evidence="5">Carboxylesterase NlhH</fullName>
        <ecNumber evidence="5">3.1.1.1</ecNumber>
    </submittedName>
</protein>
<dbReference type="KEGG" id="ndk:I601_0651"/>
<evidence type="ECO:0000313" key="5">
    <source>
        <dbReference type="EMBL" id="ANH37103.1"/>
    </source>
</evidence>
<sequence>MALDAATTALLQQLAAAGGAPMHEVPPDEARARMAGLATMYLLGPEPARTDDVVVPGPGGSLRARVLAPETPRGVLLYLHGGGWVVGSIDEHEALGRQLVEATGCAVVLASYRLAPEHPWPAALEDAGAALAWVEQHRADLGADLPLVLAGDSAGANLATILARRARDAGGPAIAAQVLVYPVTDHDFDNGSYTDPANQLALNRDTLRWFWDQYAAPAQRPDPDVSPARAEDLAGLPPAIVVLAQHDALRDEGAAYAAALRSAGVAVDVRQFDGQMHGFFTMVGLLPAQAEAVAHVASLLDPHLREDSR</sequence>
<feature type="domain" description="Alpha/beta hydrolase fold-3" evidence="4">
    <location>
        <begin position="76"/>
        <end position="280"/>
    </location>
</feature>
<dbReference type="Gene3D" id="3.40.50.1820">
    <property type="entry name" value="alpha/beta hydrolase"/>
    <property type="match status" value="1"/>
</dbReference>
<organism evidence="5 6">
    <name type="scientific">Nocardioides dokdonensis FR1436</name>
    <dbReference type="NCBI Taxonomy" id="1300347"/>
    <lineage>
        <taxon>Bacteria</taxon>
        <taxon>Bacillati</taxon>
        <taxon>Actinomycetota</taxon>
        <taxon>Actinomycetes</taxon>
        <taxon>Propionibacteriales</taxon>
        <taxon>Nocardioidaceae</taxon>
        <taxon>Nocardioides</taxon>
    </lineage>
</organism>
<dbReference type="PATRIC" id="fig|1300347.3.peg.656"/>
<dbReference type="OrthoDB" id="3181909at2"/>